<sequence>MTVLKYIMTGLLCLGGGAVSAAGIFAIITSVGLINRYAKVTNTASHIRLYEDMIMLGAALGNIWLLYEIPVPVGIAGAAVFGLMSGIYVGSFAVCLAETVKAIPVLVRRTRIAGGLGWAVLCIALGKGIGSLVYYLRLYVMN</sequence>
<dbReference type="eggNOG" id="ENOG503152T">
    <property type="taxonomic scope" value="Bacteria"/>
</dbReference>
<dbReference type="Proteomes" id="UP000003136">
    <property type="component" value="Unassembled WGS sequence"/>
</dbReference>
<reference evidence="2 3" key="1">
    <citation type="submission" date="2008-11" db="EMBL/GenBank/DDBJ databases">
        <title>Draft genome sequence of Bacteroides pectinophilus (ATCC 43243).</title>
        <authorList>
            <person name="Sudarsanam P."/>
            <person name="Ley R."/>
            <person name="Guruge J."/>
            <person name="Turnbaugh P.J."/>
            <person name="Mahowald M."/>
            <person name="Liep D."/>
            <person name="Gordon J."/>
        </authorList>
    </citation>
    <scope>NUCLEOTIDE SEQUENCE [LARGE SCALE GENOMIC DNA]</scope>
    <source>
        <strain evidence="2 3">ATCC 43243</strain>
    </source>
</reference>
<comment type="caution">
    <text evidence="2">The sequence shown here is derived from an EMBL/GenBank/DDBJ whole genome shotgun (WGS) entry which is preliminary data.</text>
</comment>
<organism evidence="2 3">
    <name type="scientific">[Bacteroides] pectinophilus ATCC 43243</name>
    <dbReference type="NCBI Taxonomy" id="483218"/>
    <lineage>
        <taxon>Bacteria</taxon>
        <taxon>Bacillati</taxon>
        <taxon>Bacillota</taxon>
        <taxon>Clostridia</taxon>
        <taxon>Eubacteriales</taxon>
    </lineage>
</organism>
<reference evidence="2 3" key="2">
    <citation type="submission" date="2008-11" db="EMBL/GenBank/DDBJ databases">
        <authorList>
            <person name="Fulton L."/>
            <person name="Clifton S."/>
            <person name="Fulton B."/>
            <person name="Xu J."/>
            <person name="Minx P."/>
            <person name="Pepin K.H."/>
            <person name="Johnson M."/>
            <person name="Bhonagiri V."/>
            <person name="Nash W.E."/>
            <person name="Mardis E.R."/>
            <person name="Wilson R.K."/>
        </authorList>
    </citation>
    <scope>NUCLEOTIDE SEQUENCE [LARGE SCALE GENOMIC DNA]</scope>
    <source>
        <strain evidence="2 3">ATCC 43243</strain>
    </source>
</reference>
<evidence type="ECO:0008006" key="4">
    <source>
        <dbReference type="Google" id="ProtNLM"/>
    </source>
</evidence>
<feature type="transmembrane region" description="Helical" evidence="1">
    <location>
        <begin position="73"/>
        <end position="96"/>
    </location>
</feature>
<keyword evidence="1" id="KW-0472">Membrane</keyword>
<name>B7ARI4_9FIRM</name>
<keyword evidence="1" id="KW-0812">Transmembrane</keyword>
<dbReference type="Pfam" id="PF13782">
    <property type="entry name" value="SpoVAB"/>
    <property type="match status" value="1"/>
</dbReference>
<dbReference type="HOGENOM" id="CLU_151137_0_0_9"/>
<keyword evidence="1" id="KW-1133">Transmembrane helix</keyword>
<keyword evidence="3" id="KW-1185">Reference proteome</keyword>
<evidence type="ECO:0000313" key="2">
    <source>
        <dbReference type="EMBL" id="EEC57180.1"/>
    </source>
</evidence>
<feature type="transmembrane region" description="Helical" evidence="1">
    <location>
        <begin position="116"/>
        <end position="136"/>
    </location>
</feature>
<dbReference type="STRING" id="483218.BACPEC_01688"/>
<evidence type="ECO:0000313" key="3">
    <source>
        <dbReference type="Proteomes" id="UP000003136"/>
    </source>
</evidence>
<accession>B7ARI4</accession>
<dbReference type="AlphaFoldDB" id="B7ARI4"/>
<protein>
    <recommendedName>
        <fullName evidence="4">Stage V sporulation protein AB</fullName>
    </recommendedName>
</protein>
<dbReference type="InterPro" id="IPR020144">
    <property type="entry name" value="SpoVAB"/>
</dbReference>
<feature type="transmembrane region" description="Helical" evidence="1">
    <location>
        <begin position="6"/>
        <end position="28"/>
    </location>
</feature>
<proteinExistence type="predicted"/>
<gene>
    <name evidence="2" type="ORF">BACPEC_01688</name>
</gene>
<dbReference type="EMBL" id="ABVQ01000036">
    <property type="protein sequence ID" value="EEC57180.1"/>
    <property type="molecule type" value="Genomic_DNA"/>
</dbReference>
<evidence type="ECO:0000256" key="1">
    <source>
        <dbReference type="SAM" id="Phobius"/>
    </source>
</evidence>